<dbReference type="CDD" id="cd00093">
    <property type="entry name" value="HTH_XRE"/>
    <property type="match status" value="1"/>
</dbReference>
<evidence type="ECO:0000313" key="3">
    <source>
        <dbReference type="Proteomes" id="UP000215301"/>
    </source>
</evidence>
<name>A0A231VM73_THETR</name>
<dbReference type="RefSeq" id="WP_094044319.1">
    <property type="nucleotide sequence ID" value="NZ_NKHD01000010.1"/>
</dbReference>
<dbReference type="Pfam" id="PF22483">
    <property type="entry name" value="Mu-transpos_C_2"/>
    <property type="match status" value="1"/>
</dbReference>
<dbReference type="AlphaFoldDB" id="A0A231VM73"/>
<protein>
    <submittedName>
        <fullName evidence="2">Transposase</fullName>
    </submittedName>
</protein>
<dbReference type="GO" id="GO:0015074">
    <property type="term" value="P:DNA integration"/>
    <property type="evidence" value="ECO:0007669"/>
    <property type="project" value="InterPro"/>
</dbReference>
<dbReference type="InterPro" id="IPR009057">
    <property type="entry name" value="Homeodomain-like_sf"/>
</dbReference>
<feature type="domain" description="Integrase catalytic" evidence="1">
    <location>
        <begin position="124"/>
        <end position="312"/>
    </location>
</feature>
<gene>
    <name evidence="2" type="ORF">CE561_04245</name>
</gene>
<dbReference type="InterPro" id="IPR001387">
    <property type="entry name" value="Cro/C1-type_HTH"/>
</dbReference>
<dbReference type="PANTHER" id="PTHR35004:SF7">
    <property type="entry name" value="INTEGRASE PROTEIN"/>
    <property type="match status" value="1"/>
</dbReference>
<dbReference type="PANTHER" id="PTHR35004">
    <property type="entry name" value="TRANSPOSASE RV3428C-RELATED"/>
    <property type="match status" value="1"/>
</dbReference>
<evidence type="ECO:0000313" key="2">
    <source>
        <dbReference type="EMBL" id="OXT08796.1"/>
    </source>
</evidence>
<evidence type="ECO:0000259" key="1">
    <source>
        <dbReference type="PROSITE" id="PS50994"/>
    </source>
</evidence>
<dbReference type="Proteomes" id="UP000215301">
    <property type="component" value="Unassembled WGS sequence"/>
</dbReference>
<dbReference type="PROSITE" id="PS50994">
    <property type="entry name" value="INTEGRASE"/>
    <property type="match status" value="1"/>
</dbReference>
<sequence>MIIDVNLYQKIREMYTVHQMSQRAIARELKISRNTVRKYCKGDNVPWERKEYSREPDVLTPDVMDFIRQCIKEDEAEGIKKQRHTARRIYHRLVEEKGFKGGESTVRLAVQQLKDEMPKAFIPLQFDPGEAAQVDWGEATVYLDNKKVSINLFCMRLCYSCDIFVMAFYRQNEESFLEGNVKAFEHFGGVPHKLIFDNARVAVKEGFGTHARPQARYQALSAHYAFKMEFCNPSKGNEKGLVENLVGWVRRNILVPVPRVKDIDELNQILMTNCLKYRSHQIRGHEQTVGQMYEIDKSLLYSLPKYVFDSSKSISVSVDEYSTVRLDRNNYSVPVKYVGKNVSIKAYGNILTIFYRGQEIAKHNRSYGSNKTTYKLEHYIDLLERKPRAVFNAKPVKDHVKQELLEWGQTLPGGAKDMVKVLRLCVDYGSDKLLEIKKQIPAGVTPTVDLIRSYLIKHSIPEKSTQKIIDTVNVEEVDLSIYDRQYGVAQ</sequence>
<dbReference type="InterPro" id="IPR054353">
    <property type="entry name" value="IstA-like_C"/>
</dbReference>
<dbReference type="Gene3D" id="1.10.10.60">
    <property type="entry name" value="Homeodomain-like"/>
    <property type="match status" value="1"/>
</dbReference>
<dbReference type="SUPFAM" id="SSF46689">
    <property type="entry name" value="Homeodomain-like"/>
    <property type="match status" value="1"/>
</dbReference>
<dbReference type="EMBL" id="NKHD01000010">
    <property type="protein sequence ID" value="OXT08796.1"/>
    <property type="molecule type" value="Genomic_DNA"/>
</dbReference>
<proteinExistence type="predicted"/>
<dbReference type="NCBIfam" id="NF033546">
    <property type="entry name" value="transpos_IS21"/>
    <property type="match status" value="1"/>
</dbReference>
<comment type="caution">
    <text evidence="2">The sequence shown here is derived from an EMBL/GenBank/DDBJ whole genome shotgun (WGS) entry which is preliminary data.</text>
</comment>
<organism evidence="2 3">
    <name type="scientific">Thermoanaerobacterium thermosaccharolyticum</name>
    <name type="common">Clostridium thermosaccharolyticum</name>
    <dbReference type="NCBI Taxonomy" id="1517"/>
    <lineage>
        <taxon>Bacteria</taxon>
        <taxon>Bacillati</taxon>
        <taxon>Bacillota</taxon>
        <taxon>Clostridia</taxon>
        <taxon>Thermoanaerobacterales</taxon>
        <taxon>Thermoanaerobacteraceae</taxon>
        <taxon>Thermoanaerobacterium</taxon>
    </lineage>
</organism>
<dbReference type="InterPro" id="IPR001584">
    <property type="entry name" value="Integrase_cat-core"/>
</dbReference>
<reference evidence="2 3" key="1">
    <citation type="submission" date="2017-06" db="EMBL/GenBank/DDBJ databases">
        <title>Isolation and characterization of a thermophilic and butanogenic Thermoanaerobacterium thermosaccharolyticum M5 capable of efficient degradation of hemicellulose.</title>
        <authorList>
            <person name="Xin F."/>
            <person name="Jiang Y."/>
        </authorList>
    </citation>
    <scope>NUCLEOTIDE SEQUENCE [LARGE SCALE GENOMIC DNA]</scope>
    <source>
        <strain evidence="2 3">M5</strain>
    </source>
</reference>
<accession>A0A231VM73</accession>